<reference evidence="1 2" key="1">
    <citation type="submission" date="2019-11" db="EMBL/GenBank/DDBJ databases">
        <title>Draft genome sequences of five Paenibacillus species of dairy origin.</title>
        <authorList>
            <person name="Olajide A.M."/>
            <person name="Chen S."/>
            <person name="Lapointe G."/>
        </authorList>
    </citation>
    <scope>NUCLEOTIDE SEQUENCE [LARGE SCALE GENOMIC DNA]</scope>
    <source>
        <strain evidence="1 2">2CS3</strain>
    </source>
</reference>
<keyword evidence="2" id="KW-1185">Reference proteome</keyword>
<dbReference type="RefSeq" id="WP_155614302.1">
    <property type="nucleotide sequence ID" value="NZ_WNZX01000004.1"/>
</dbReference>
<dbReference type="AlphaFoldDB" id="A0A7X2Z8L3"/>
<protein>
    <recommendedName>
        <fullName evidence="3">Beta-mannanase</fullName>
    </recommendedName>
</protein>
<proteinExistence type="predicted"/>
<organism evidence="1 2">
    <name type="scientific">Paenibacillus validus</name>
    <dbReference type="NCBI Taxonomy" id="44253"/>
    <lineage>
        <taxon>Bacteria</taxon>
        <taxon>Bacillati</taxon>
        <taxon>Bacillota</taxon>
        <taxon>Bacilli</taxon>
        <taxon>Bacillales</taxon>
        <taxon>Paenibacillaceae</taxon>
        <taxon>Paenibacillus</taxon>
    </lineage>
</organism>
<sequence>MLWTTAEERHRIMKAASRLAEGECLVTWQWPADIQYVQIYSFGPGEEESGEQPDERRMKLYTREEYKVRGGYRLPADFIGARYFRIYPCLMEEGQLVALRQADGDNLARISGGRAKVRYSIQYGLGWFAKHRSVRIRLHCEIPVPKEALCYVKKQDAVPLHADDGTRYPLLRDLPAGRSELPEIEVGRRDQVRIFLTDGRTYGDQFEVVPE</sequence>
<dbReference type="Proteomes" id="UP000450917">
    <property type="component" value="Unassembled WGS sequence"/>
</dbReference>
<gene>
    <name evidence="1" type="ORF">GNP93_06615</name>
</gene>
<evidence type="ECO:0000313" key="2">
    <source>
        <dbReference type="Proteomes" id="UP000450917"/>
    </source>
</evidence>
<evidence type="ECO:0008006" key="3">
    <source>
        <dbReference type="Google" id="ProtNLM"/>
    </source>
</evidence>
<accession>A0A7X2Z8L3</accession>
<dbReference type="EMBL" id="WNZX01000004">
    <property type="protein sequence ID" value="MUG70349.1"/>
    <property type="molecule type" value="Genomic_DNA"/>
</dbReference>
<comment type="caution">
    <text evidence="1">The sequence shown here is derived from an EMBL/GenBank/DDBJ whole genome shotgun (WGS) entry which is preliminary data.</text>
</comment>
<evidence type="ECO:0000313" key="1">
    <source>
        <dbReference type="EMBL" id="MUG70349.1"/>
    </source>
</evidence>
<name>A0A7X2Z8L3_9BACL</name>